<dbReference type="GO" id="GO:0051539">
    <property type="term" value="F:4 iron, 4 sulfur cluster binding"/>
    <property type="evidence" value="ECO:0007669"/>
    <property type="project" value="TreeGrafter"/>
</dbReference>
<keyword evidence="1" id="KW-0456">Lyase</keyword>
<evidence type="ECO:0000313" key="2">
    <source>
        <dbReference type="Proteomes" id="UP000033475"/>
    </source>
</evidence>
<dbReference type="EMBL" id="LANQ01000001">
    <property type="protein sequence ID" value="KJV57913.1"/>
    <property type="molecule type" value="Genomic_DNA"/>
</dbReference>
<accession>A0A0F3MQ56</accession>
<dbReference type="GO" id="GO:0003913">
    <property type="term" value="F:DNA photolyase activity"/>
    <property type="evidence" value="ECO:0007669"/>
    <property type="project" value="TreeGrafter"/>
</dbReference>
<proteinExistence type="predicted"/>
<name>A0A0F3MQ56_RICFI</name>
<dbReference type="AlphaFoldDB" id="A0A0F3MQ56"/>
<dbReference type="PANTHER" id="PTHR37822:SF2">
    <property type="entry name" value="SPORE PHOTOPRODUCT LYASE"/>
    <property type="match status" value="1"/>
</dbReference>
<reference evidence="1 2" key="1">
    <citation type="submission" date="2015-01" db="EMBL/GenBank/DDBJ databases">
        <title>Genome Sequencing of Rickettsiales.</title>
        <authorList>
            <person name="Daugherty S.C."/>
            <person name="Su Q."/>
            <person name="Abolude K."/>
            <person name="Beier-Sexton M."/>
            <person name="Carlyon J.A."/>
            <person name="Carter R."/>
            <person name="Day N.P."/>
            <person name="Dumler S.J."/>
            <person name="Dyachenko V."/>
            <person name="Godinez A."/>
            <person name="Kurtti T.J."/>
            <person name="Lichay M."/>
            <person name="Mullins K.E."/>
            <person name="Ott S."/>
            <person name="Pappas-Brown V."/>
            <person name="Paris D.H."/>
            <person name="Patel P."/>
            <person name="Richards A.L."/>
            <person name="Sadzewicz L."/>
            <person name="Sears K."/>
            <person name="Seidman D."/>
            <person name="Sengamalay N."/>
            <person name="Stenos J."/>
            <person name="Tallon L.J."/>
            <person name="Vincent G."/>
            <person name="Fraser C.M."/>
            <person name="Munderloh U."/>
            <person name="Dunning-Hotopp J.C."/>
        </authorList>
    </citation>
    <scope>NUCLEOTIDE SEQUENCE [LARGE SCALE GENOMIC DNA]</scope>
    <source>
        <strain evidence="1 2">Pedreira</strain>
    </source>
</reference>
<dbReference type="Gene3D" id="3.80.30.30">
    <property type="match status" value="1"/>
</dbReference>
<protein>
    <submittedName>
        <fullName evidence="1">Putative spore photoproduct lyase</fullName>
    </submittedName>
</protein>
<dbReference type="PATRIC" id="fig|1359196.3.peg.264"/>
<dbReference type="GO" id="GO:1904047">
    <property type="term" value="F:S-adenosyl-L-methionine binding"/>
    <property type="evidence" value="ECO:0007669"/>
    <property type="project" value="TreeGrafter"/>
</dbReference>
<dbReference type="InterPro" id="IPR049539">
    <property type="entry name" value="SPL"/>
</dbReference>
<dbReference type="RefSeq" id="WP_011270883.1">
    <property type="nucleotide sequence ID" value="NZ_LANQ01000001.1"/>
</dbReference>
<sequence>MVKKIVQNTKTLHVRSNGRSADYITPNFIYGCAGGCRNSYCYVMRHNYETLYINENIDQILDVLDKHIESLPIKVSNQTDSKYWTYDIGCSTDVSLHWKHTNWLKIFNFFKEHPHAKATFATKYVNPKLLNFNPEGKIRIRFSLMPARISEILEPKTSPIIERIKAVNIFIKAGYEVHLNFSPIIAYEGWLTEYAKLFEDLDQYINNQYKPFIKAECIFLTHNDKQHERNIASNSLESEALIWQPNIQENKVSKYGGKAVRYKAGIKSNFIKRWSVLHDRLLPWNQIRYIF</sequence>
<organism evidence="1 2">
    <name type="scientific">Rickettsia felis str. Pedreira</name>
    <dbReference type="NCBI Taxonomy" id="1359196"/>
    <lineage>
        <taxon>Bacteria</taxon>
        <taxon>Pseudomonadati</taxon>
        <taxon>Pseudomonadota</taxon>
        <taxon>Alphaproteobacteria</taxon>
        <taxon>Rickettsiales</taxon>
        <taxon>Rickettsiaceae</taxon>
        <taxon>Rickettsieae</taxon>
        <taxon>Rickettsia</taxon>
        <taxon>spotted fever group</taxon>
    </lineage>
</organism>
<dbReference type="Proteomes" id="UP000033475">
    <property type="component" value="Unassembled WGS sequence"/>
</dbReference>
<dbReference type="PANTHER" id="PTHR37822">
    <property type="entry name" value="SPORE PHOTOPRODUCT LYASE-RELATED"/>
    <property type="match status" value="1"/>
</dbReference>
<gene>
    <name evidence="1" type="ORF">RFEPED_0284</name>
</gene>
<dbReference type="Pfam" id="PF20903">
    <property type="entry name" value="SPL"/>
    <property type="match status" value="1"/>
</dbReference>
<comment type="caution">
    <text evidence="1">The sequence shown here is derived from an EMBL/GenBank/DDBJ whole genome shotgun (WGS) entry which is preliminary data.</text>
</comment>
<evidence type="ECO:0000313" key="1">
    <source>
        <dbReference type="EMBL" id="KJV57913.1"/>
    </source>
</evidence>
<dbReference type="GO" id="GO:0042601">
    <property type="term" value="C:endospore-forming forespore"/>
    <property type="evidence" value="ECO:0007669"/>
    <property type="project" value="TreeGrafter"/>
</dbReference>